<dbReference type="Proteomes" id="UP000231434">
    <property type="component" value="Unassembled WGS sequence"/>
</dbReference>
<dbReference type="AlphaFoldDB" id="A0A2M8KMU0"/>
<feature type="compositionally biased region" description="Pro residues" evidence="1">
    <location>
        <begin position="102"/>
        <end position="123"/>
    </location>
</feature>
<comment type="caution">
    <text evidence="2">The sequence shown here is derived from an EMBL/GenBank/DDBJ whole genome shotgun (WGS) entry which is preliminary data.</text>
</comment>
<reference evidence="3" key="1">
    <citation type="submission" date="2017-09" db="EMBL/GenBank/DDBJ databases">
        <title>Depth-based differentiation of microbial function through sediment-hosted aquifers and enrichment of novel symbionts in the deep terrestrial subsurface.</title>
        <authorList>
            <person name="Probst A.J."/>
            <person name="Ladd B."/>
            <person name="Jarett J.K."/>
            <person name="Geller-Mcgrath D.E."/>
            <person name="Sieber C.M.K."/>
            <person name="Emerson J.B."/>
            <person name="Anantharaman K."/>
            <person name="Thomas B.C."/>
            <person name="Malmstrom R."/>
            <person name="Stieglmeier M."/>
            <person name="Klingl A."/>
            <person name="Woyke T."/>
            <person name="Ryan C.M."/>
            <person name="Banfield J.F."/>
        </authorList>
    </citation>
    <scope>NUCLEOTIDE SEQUENCE [LARGE SCALE GENOMIC DNA]</scope>
</reference>
<organism evidence="2 3">
    <name type="scientific">Candidatus Roizmanbacteria bacterium CG10_big_fil_rev_8_21_14_0_10_36_26</name>
    <dbReference type="NCBI Taxonomy" id="1974851"/>
    <lineage>
        <taxon>Bacteria</taxon>
        <taxon>Candidatus Roizmaniibacteriota</taxon>
    </lineage>
</organism>
<name>A0A2M8KMU0_9BACT</name>
<sequence length="150" mass="16492">MPEGIDPSVMNNLEAAWSFYLVGPDEAGRYSAGSKTEVNLDGQPQQNKVGTITIIRYQTDNQVKFAILGKNFADSPQPQTDKRIKMALVPDMMTEFANRLQPPKPTPPPQPPIEPVVLPPDQPRQPARQVIEDVATRIGPAQEMPVPAPI</sequence>
<protein>
    <submittedName>
        <fullName evidence="2">Uncharacterized protein</fullName>
    </submittedName>
</protein>
<proteinExistence type="predicted"/>
<accession>A0A2M8KMU0</accession>
<evidence type="ECO:0000313" key="2">
    <source>
        <dbReference type="EMBL" id="PJE61237.1"/>
    </source>
</evidence>
<dbReference type="EMBL" id="PFEB01000002">
    <property type="protein sequence ID" value="PJE61237.1"/>
    <property type="molecule type" value="Genomic_DNA"/>
</dbReference>
<evidence type="ECO:0000313" key="3">
    <source>
        <dbReference type="Proteomes" id="UP000231434"/>
    </source>
</evidence>
<gene>
    <name evidence="2" type="ORF">COU86_00190</name>
</gene>
<feature type="region of interest" description="Disordered" evidence="1">
    <location>
        <begin position="98"/>
        <end position="126"/>
    </location>
</feature>
<evidence type="ECO:0000256" key="1">
    <source>
        <dbReference type="SAM" id="MobiDB-lite"/>
    </source>
</evidence>